<comment type="caution">
    <text evidence="1">The sequence shown here is derived from an EMBL/GenBank/DDBJ whole genome shotgun (WGS) entry which is preliminary data.</text>
</comment>
<dbReference type="Proteomes" id="UP000314294">
    <property type="component" value="Unassembled WGS sequence"/>
</dbReference>
<organism evidence="1 2">
    <name type="scientific">Liparis tanakae</name>
    <name type="common">Tanaka's snailfish</name>
    <dbReference type="NCBI Taxonomy" id="230148"/>
    <lineage>
        <taxon>Eukaryota</taxon>
        <taxon>Metazoa</taxon>
        <taxon>Chordata</taxon>
        <taxon>Craniata</taxon>
        <taxon>Vertebrata</taxon>
        <taxon>Euteleostomi</taxon>
        <taxon>Actinopterygii</taxon>
        <taxon>Neopterygii</taxon>
        <taxon>Teleostei</taxon>
        <taxon>Neoteleostei</taxon>
        <taxon>Acanthomorphata</taxon>
        <taxon>Eupercaria</taxon>
        <taxon>Perciformes</taxon>
        <taxon>Cottioidei</taxon>
        <taxon>Cottales</taxon>
        <taxon>Liparidae</taxon>
        <taxon>Liparis</taxon>
    </lineage>
</organism>
<dbReference type="EMBL" id="SRLO01000558">
    <property type="protein sequence ID" value="TNN52141.1"/>
    <property type="molecule type" value="Genomic_DNA"/>
</dbReference>
<proteinExistence type="predicted"/>
<sequence>MVRRCAASASSARLLKATPLTTAYQKLLEGSSMTKVTTNITSALRLLHGVPSRGDTSLQHKYSHPLLN</sequence>
<keyword evidence="2" id="KW-1185">Reference proteome</keyword>
<name>A0A4Z2GFX6_9TELE</name>
<reference evidence="1 2" key="1">
    <citation type="submission" date="2019-03" db="EMBL/GenBank/DDBJ databases">
        <title>First draft genome of Liparis tanakae, snailfish: a comprehensive survey of snailfish specific genes.</title>
        <authorList>
            <person name="Kim W."/>
            <person name="Song I."/>
            <person name="Jeong J.-H."/>
            <person name="Kim D."/>
            <person name="Kim S."/>
            <person name="Ryu S."/>
            <person name="Song J.Y."/>
            <person name="Lee S.K."/>
        </authorList>
    </citation>
    <scope>NUCLEOTIDE SEQUENCE [LARGE SCALE GENOMIC DNA]</scope>
    <source>
        <tissue evidence="1">Muscle</tissue>
    </source>
</reference>
<evidence type="ECO:0000313" key="2">
    <source>
        <dbReference type="Proteomes" id="UP000314294"/>
    </source>
</evidence>
<dbReference type="AlphaFoldDB" id="A0A4Z2GFX6"/>
<accession>A0A4Z2GFX6</accession>
<evidence type="ECO:0000313" key="1">
    <source>
        <dbReference type="EMBL" id="TNN52141.1"/>
    </source>
</evidence>
<gene>
    <name evidence="1" type="ORF">EYF80_037680</name>
</gene>
<protein>
    <submittedName>
        <fullName evidence="1">Uncharacterized protein</fullName>
    </submittedName>
</protein>